<accession>A0A851GJ51</accession>
<feature type="region of interest" description="Disordered" evidence="5">
    <location>
        <begin position="482"/>
        <end position="519"/>
    </location>
</feature>
<evidence type="ECO:0000256" key="2">
    <source>
        <dbReference type="ARBA" id="ARBA00022723"/>
    </source>
</evidence>
<dbReference type="Gene3D" id="3.40.720.10">
    <property type="entry name" value="Alkaline Phosphatase, subunit A"/>
    <property type="match status" value="1"/>
</dbReference>
<dbReference type="SUPFAM" id="SSF53649">
    <property type="entry name" value="Alkaline phosphatase-like"/>
    <property type="match status" value="1"/>
</dbReference>
<dbReference type="InterPro" id="IPR024607">
    <property type="entry name" value="Sulfatase_CS"/>
</dbReference>
<dbReference type="Gene3D" id="3.30.1120.10">
    <property type="match status" value="1"/>
</dbReference>
<dbReference type="PANTHER" id="PTHR42693">
    <property type="entry name" value="ARYLSULFATASE FAMILY MEMBER"/>
    <property type="match status" value="1"/>
</dbReference>
<dbReference type="RefSeq" id="WP_178933843.1">
    <property type="nucleotide sequence ID" value="NZ_JACBAZ010000007.1"/>
</dbReference>
<dbReference type="PROSITE" id="PS00523">
    <property type="entry name" value="SULFATASE_1"/>
    <property type="match status" value="1"/>
</dbReference>
<dbReference type="GO" id="GO:0046872">
    <property type="term" value="F:metal ion binding"/>
    <property type="evidence" value="ECO:0007669"/>
    <property type="project" value="UniProtKB-KW"/>
</dbReference>
<gene>
    <name evidence="8" type="ORF">HW115_15420</name>
</gene>
<dbReference type="InterPro" id="IPR050738">
    <property type="entry name" value="Sulfatase"/>
</dbReference>
<dbReference type="EMBL" id="JACBAZ010000007">
    <property type="protein sequence ID" value="NWK57012.1"/>
    <property type="molecule type" value="Genomic_DNA"/>
</dbReference>
<dbReference type="PROSITE" id="PS00149">
    <property type="entry name" value="SULFATASE_2"/>
    <property type="match status" value="1"/>
</dbReference>
<keyword evidence="6" id="KW-0732">Signal</keyword>
<dbReference type="Pfam" id="PF00884">
    <property type="entry name" value="Sulfatase"/>
    <property type="match status" value="1"/>
</dbReference>
<reference evidence="8 9" key="1">
    <citation type="submission" date="2020-07" db="EMBL/GenBank/DDBJ databases">
        <title>Roseicoccus Jingziensis gen. nov., sp. nov., isolated from coastal seawater.</title>
        <authorList>
            <person name="Feng X."/>
        </authorList>
    </citation>
    <scope>NUCLEOTIDE SEQUENCE [LARGE SCALE GENOMIC DNA]</scope>
    <source>
        <strain evidence="8 9">N1E253</strain>
    </source>
</reference>
<organism evidence="8 9">
    <name type="scientific">Oceaniferula marina</name>
    <dbReference type="NCBI Taxonomy" id="2748318"/>
    <lineage>
        <taxon>Bacteria</taxon>
        <taxon>Pseudomonadati</taxon>
        <taxon>Verrucomicrobiota</taxon>
        <taxon>Verrucomicrobiia</taxon>
        <taxon>Verrucomicrobiales</taxon>
        <taxon>Verrucomicrobiaceae</taxon>
        <taxon>Oceaniferula</taxon>
    </lineage>
</organism>
<dbReference type="CDD" id="cd16143">
    <property type="entry name" value="ARS_like"/>
    <property type="match status" value="1"/>
</dbReference>
<evidence type="ECO:0000256" key="1">
    <source>
        <dbReference type="ARBA" id="ARBA00008779"/>
    </source>
</evidence>
<comment type="caution">
    <text evidence="8">The sequence shown here is derived from an EMBL/GenBank/DDBJ whole genome shotgun (WGS) entry which is preliminary data.</text>
</comment>
<evidence type="ECO:0000256" key="6">
    <source>
        <dbReference type="SAM" id="SignalP"/>
    </source>
</evidence>
<evidence type="ECO:0000313" key="9">
    <source>
        <dbReference type="Proteomes" id="UP000557872"/>
    </source>
</evidence>
<dbReference type="InterPro" id="IPR000917">
    <property type="entry name" value="Sulfatase_N"/>
</dbReference>
<comment type="similarity">
    <text evidence="1">Belongs to the sulfatase family.</text>
</comment>
<keyword evidence="4" id="KW-0106">Calcium</keyword>
<dbReference type="GO" id="GO:0004065">
    <property type="term" value="F:arylsulfatase activity"/>
    <property type="evidence" value="ECO:0007669"/>
    <property type="project" value="TreeGrafter"/>
</dbReference>
<evidence type="ECO:0000256" key="3">
    <source>
        <dbReference type="ARBA" id="ARBA00022801"/>
    </source>
</evidence>
<feature type="compositionally biased region" description="Polar residues" evidence="5">
    <location>
        <begin position="489"/>
        <end position="501"/>
    </location>
</feature>
<evidence type="ECO:0000256" key="5">
    <source>
        <dbReference type="SAM" id="MobiDB-lite"/>
    </source>
</evidence>
<evidence type="ECO:0000256" key="4">
    <source>
        <dbReference type="ARBA" id="ARBA00022837"/>
    </source>
</evidence>
<dbReference type="AlphaFoldDB" id="A0A851GJ51"/>
<proteinExistence type="inferred from homology"/>
<protein>
    <submittedName>
        <fullName evidence="8">Arylsulfatase</fullName>
    </submittedName>
</protein>
<dbReference type="InterPro" id="IPR017850">
    <property type="entry name" value="Alkaline_phosphatase_core_sf"/>
</dbReference>
<feature type="domain" description="Sulfatase N-terminal" evidence="7">
    <location>
        <begin position="24"/>
        <end position="375"/>
    </location>
</feature>
<name>A0A851GJ51_9BACT</name>
<sequence>MKRTLLTLAAASLCALTANAASKPNIIFILADDMGVGDVSHTTGKAATPHLDRLATEGMRFTDAHTSSSVCSPTRYGILTGRYNWRSWLKSAVIWSPDKRGPMIQQDRPTVASFLKQHGYHTALVGKWHLGLQWHYLEKARKPEHSGKHKKAGQGWDIDYSKKVEGGPTALGFDQSFFIAGSLDMAPYVYLKDDKALSIPTHVKAFNRPGAGAADFEANQCLKDFARESVNYIQERAKDADKPFFLYLPLTSPHTPIVPSADWKGKSPIGKYGDFVMETDWVVGEVLKALDETKTADNTLIVFTTDNGCSPAANIGNLIKQGHYPNGKLRGHKADIYEGGHNVPFIVRWPGKAKAGSTSQRTICTTDFFATAADAIKQTKSIPATAAEDSFSFLPTLTGQQQTSRPFTIHHSINGSFAIRQGKWKLCLCPGSGGWSAPRPGKARKDPNAPAVQLFDLDADPAETTNVQDKHPEVVQSLAKSLRQAIDQGRTTPGEPQNNDTPVPAFPTKVIQQLPALKN</sequence>
<feature type="chain" id="PRO_5032296369" evidence="6">
    <location>
        <begin position="21"/>
        <end position="519"/>
    </location>
</feature>
<dbReference type="PANTHER" id="PTHR42693:SF53">
    <property type="entry name" value="ENDO-4-O-SULFATASE"/>
    <property type="match status" value="1"/>
</dbReference>
<keyword evidence="9" id="KW-1185">Reference proteome</keyword>
<evidence type="ECO:0000259" key="7">
    <source>
        <dbReference type="Pfam" id="PF00884"/>
    </source>
</evidence>
<evidence type="ECO:0000313" key="8">
    <source>
        <dbReference type="EMBL" id="NWK57012.1"/>
    </source>
</evidence>
<dbReference type="Proteomes" id="UP000557872">
    <property type="component" value="Unassembled WGS sequence"/>
</dbReference>
<keyword evidence="2" id="KW-0479">Metal-binding</keyword>
<feature type="signal peptide" evidence="6">
    <location>
        <begin position="1"/>
        <end position="20"/>
    </location>
</feature>
<keyword evidence="3" id="KW-0378">Hydrolase</keyword>